<dbReference type="GO" id="GO:0005524">
    <property type="term" value="F:ATP binding"/>
    <property type="evidence" value="ECO:0007669"/>
    <property type="project" value="UniProtKB-KW"/>
</dbReference>
<evidence type="ECO:0008006" key="6">
    <source>
        <dbReference type="Google" id="ProtNLM"/>
    </source>
</evidence>
<dbReference type="SUPFAM" id="SSF55073">
    <property type="entry name" value="Nucleotide cyclase"/>
    <property type="match status" value="2"/>
</dbReference>
<accession>A0ABD2XC99</accession>
<dbReference type="InterPro" id="IPR029787">
    <property type="entry name" value="Nucleotide_cyclase"/>
</dbReference>
<dbReference type="PANTHER" id="PTHR16305">
    <property type="entry name" value="TESTICULAR SOLUBLE ADENYLYL CYCLASE"/>
    <property type="match status" value="1"/>
</dbReference>
<keyword evidence="2" id="KW-0067">ATP-binding</keyword>
<reference evidence="4 5" key="1">
    <citation type="journal article" date="2024" name="bioRxiv">
        <title>A reference genome for Trichogramma kaykai: A tiny desert-dwelling parasitoid wasp with competing sex-ratio distorters.</title>
        <authorList>
            <person name="Culotta J."/>
            <person name="Lindsey A.R."/>
        </authorList>
    </citation>
    <scope>NUCLEOTIDE SEQUENCE [LARGE SCALE GENOMIC DNA]</scope>
    <source>
        <strain evidence="4 5">KSX58</strain>
    </source>
</reference>
<protein>
    <recommendedName>
        <fullName evidence="6">Orc1-like AAA ATPase domain-containing protein</fullName>
    </recommendedName>
</protein>
<dbReference type="GO" id="GO:0016829">
    <property type="term" value="F:lyase activity"/>
    <property type="evidence" value="ECO:0007669"/>
    <property type="project" value="UniProtKB-KW"/>
</dbReference>
<sequence length="771" mass="88852">MIAASDTYILSPELLGPIFKNPNINFRQALYEENNIRCLRIMATFVPDMLICLLNEEVEYRSYDSVVLMLLNISDWHTLLSKLRIHNQYAASEALKIINSHTSIIIELIAQNYGDVFHFTDSGILVLWQVNKDESKKSIIKKIISCFFTIKESIEHLEANLSNALPISVRATVAAGAANIALIGRETPRSYIMTGEVMSALRRSKKLAEPGYLILDESISKYCQLSDYECEIKSQNCIKIIRKHEKWNKSSTSRRLTVEELSEIQEVPLIDEISASEITTKPCLGFLKCIGYDRYILGCTITETEYCKTEASRSLKNFIIPSILTWIDEDCSLKSLIEWRNITVIYIKMTTKMCTLKQIIEIANDCHSLILRICSQAAWIERLRLHDDGLSYRVVFGARNYLKNVNHCRFAIKCAWQMIDLMSSIDRVDQVTMGISTDLAYFTVIGHVRRRHYVIMSSVLAKAREIAIIVPRFYESSKIGCDLNSVLYSGLKRSLFKFEGLENLKDLGKNYIYSLSREEKKKELVMDKTFCILGRRRVLAKFDDILDDVGVEGRVYSGIIIEGDHAMGKSRVLDAYVLLARAKRFDIVKLLIHPSFAACSHNTINKILIQVFEATECKTVDELERTVIKNVGRILRSEELCYLNEMLTVRFKLSARYIVDSDNERHCKRIDIFMRILKLHDSKRCIVLDDAHNMDPMSWEFLKRAMNDKNIVLVMAILVPKRSNDVSQIELAPYNDERLFRHRLEELETRYLPALVCQFMNVHGFSQEIYK</sequence>
<dbReference type="PANTHER" id="PTHR16305:SF28">
    <property type="entry name" value="GUANYLATE CYCLASE DOMAIN-CONTAINING PROTEIN"/>
    <property type="match status" value="1"/>
</dbReference>
<dbReference type="Proteomes" id="UP001627154">
    <property type="component" value="Unassembled WGS sequence"/>
</dbReference>
<dbReference type="EMBL" id="JBJJXI010000034">
    <property type="protein sequence ID" value="KAL3402559.1"/>
    <property type="molecule type" value="Genomic_DNA"/>
</dbReference>
<evidence type="ECO:0000256" key="3">
    <source>
        <dbReference type="ARBA" id="ARBA00023239"/>
    </source>
</evidence>
<evidence type="ECO:0000313" key="5">
    <source>
        <dbReference type="Proteomes" id="UP001627154"/>
    </source>
</evidence>
<evidence type="ECO:0000256" key="2">
    <source>
        <dbReference type="ARBA" id="ARBA00022840"/>
    </source>
</evidence>
<keyword evidence="1" id="KW-0547">Nucleotide-binding</keyword>
<dbReference type="AlphaFoldDB" id="A0ABD2XC99"/>
<proteinExistence type="predicted"/>
<comment type="caution">
    <text evidence="4">The sequence shown here is derived from an EMBL/GenBank/DDBJ whole genome shotgun (WGS) entry which is preliminary data.</text>
</comment>
<keyword evidence="3" id="KW-0456">Lyase</keyword>
<dbReference type="Gene3D" id="3.30.70.1230">
    <property type="entry name" value="Nucleotide cyclase"/>
    <property type="match status" value="2"/>
</dbReference>
<organism evidence="4 5">
    <name type="scientific">Trichogramma kaykai</name>
    <dbReference type="NCBI Taxonomy" id="54128"/>
    <lineage>
        <taxon>Eukaryota</taxon>
        <taxon>Metazoa</taxon>
        <taxon>Ecdysozoa</taxon>
        <taxon>Arthropoda</taxon>
        <taxon>Hexapoda</taxon>
        <taxon>Insecta</taxon>
        <taxon>Pterygota</taxon>
        <taxon>Neoptera</taxon>
        <taxon>Endopterygota</taxon>
        <taxon>Hymenoptera</taxon>
        <taxon>Apocrita</taxon>
        <taxon>Proctotrupomorpha</taxon>
        <taxon>Chalcidoidea</taxon>
        <taxon>Trichogrammatidae</taxon>
        <taxon>Trichogramma</taxon>
    </lineage>
</organism>
<evidence type="ECO:0000313" key="4">
    <source>
        <dbReference type="EMBL" id="KAL3402559.1"/>
    </source>
</evidence>
<gene>
    <name evidence="4" type="ORF">TKK_004504</name>
</gene>
<evidence type="ECO:0000256" key="1">
    <source>
        <dbReference type="ARBA" id="ARBA00022741"/>
    </source>
</evidence>
<name>A0ABD2XC99_9HYME</name>
<keyword evidence="5" id="KW-1185">Reference proteome</keyword>